<dbReference type="Pfam" id="PF12841">
    <property type="entry name" value="YvrJ"/>
    <property type="match status" value="1"/>
</dbReference>
<gene>
    <name evidence="2" type="ORF">CHR53_03380</name>
</gene>
<organism evidence="2 3">
    <name type="scientific">Neobacillus mesonae</name>
    <dbReference type="NCBI Taxonomy" id="1193713"/>
    <lineage>
        <taxon>Bacteria</taxon>
        <taxon>Bacillati</taxon>
        <taxon>Bacillota</taxon>
        <taxon>Bacilli</taxon>
        <taxon>Bacillales</taxon>
        <taxon>Bacillaceae</taxon>
        <taxon>Neobacillus</taxon>
    </lineage>
</organism>
<dbReference type="Proteomes" id="UP000282892">
    <property type="component" value="Chromosome"/>
</dbReference>
<protein>
    <submittedName>
        <fullName evidence="2">YvrJ family protein</fullName>
    </submittedName>
</protein>
<sequence length="52" mass="6136">MEQMEWVNSIGNVGFPIVLVFYLLARLEKGFTRLELVIKELVDEVKRGKKIW</sequence>
<dbReference type="RefSeq" id="WP_084797855.1">
    <property type="nucleotide sequence ID" value="NZ_CP022572.1"/>
</dbReference>
<dbReference type="OrthoDB" id="2662123at2"/>
<dbReference type="AlphaFoldDB" id="A0A3T0HTE4"/>
<name>A0A3T0HTE4_9BACI</name>
<accession>A0A3T0HTE4</accession>
<keyword evidence="3" id="KW-1185">Reference proteome</keyword>
<dbReference type="PROSITE" id="PS01088">
    <property type="entry name" value="CAP_1"/>
    <property type="match status" value="1"/>
</dbReference>
<dbReference type="InterPro" id="IPR024419">
    <property type="entry name" value="YvrJ"/>
</dbReference>
<evidence type="ECO:0000256" key="1">
    <source>
        <dbReference type="SAM" id="Phobius"/>
    </source>
</evidence>
<keyword evidence="1" id="KW-1133">Transmembrane helix</keyword>
<evidence type="ECO:0000313" key="2">
    <source>
        <dbReference type="EMBL" id="AZU60385.1"/>
    </source>
</evidence>
<keyword evidence="1" id="KW-0472">Membrane</keyword>
<dbReference type="EMBL" id="CP022572">
    <property type="protein sequence ID" value="AZU60385.1"/>
    <property type="molecule type" value="Genomic_DNA"/>
</dbReference>
<feature type="transmembrane region" description="Helical" evidence="1">
    <location>
        <begin position="6"/>
        <end position="25"/>
    </location>
</feature>
<dbReference type="STRING" id="1193713.GCA_001636315_03196"/>
<keyword evidence="1" id="KW-0812">Transmembrane</keyword>
<reference evidence="2 3" key="1">
    <citation type="submission" date="2017-07" db="EMBL/GenBank/DDBJ databases">
        <title>The complete genome sequence of Bacillus mesonae strain H20-5, an efficient strain improving plant abiotic stress resistance.</title>
        <authorList>
            <person name="Kim S.Y."/>
            <person name="Song H."/>
            <person name="Sang M.K."/>
            <person name="Weon H.-Y."/>
            <person name="Song J."/>
        </authorList>
    </citation>
    <scope>NUCLEOTIDE SEQUENCE [LARGE SCALE GENOMIC DNA]</scope>
    <source>
        <strain evidence="2 3">H20-5</strain>
    </source>
</reference>
<dbReference type="KEGG" id="nmk:CHR53_03380"/>
<dbReference type="InterPro" id="IPR018106">
    <property type="entry name" value="CAP_CS_N"/>
</dbReference>
<proteinExistence type="predicted"/>
<evidence type="ECO:0000313" key="3">
    <source>
        <dbReference type="Proteomes" id="UP000282892"/>
    </source>
</evidence>